<accession>A0A2S0PC43</accession>
<gene>
    <name evidence="1" type="ORF">DAI18_13465</name>
</gene>
<dbReference type="RefSeq" id="WP_107889676.1">
    <property type="nucleotide sequence ID" value="NZ_CP028519.1"/>
</dbReference>
<reference evidence="1 2" key="1">
    <citation type="submission" date="2018-04" db="EMBL/GenBank/DDBJ databases">
        <title>Denitrifier Microvirgula.</title>
        <authorList>
            <person name="Anderson E."/>
            <person name="Jang J."/>
            <person name="Ishii S."/>
        </authorList>
    </citation>
    <scope>NUCLEOTIDE SEQUENCE [LARGE SCALE GENOMIC DNA]</scope>
    <source>
        <strain evidence="1 2">BE2.4</strain>
    </source>
</reference>
<evidence type="ECO:0000313" key="1">
    <source>
        <dbReference type="EMBL" id="AVY94936.1"/>
    </source>
</evidence>
<dbReference type="KEGG" id="maer:DAI18_13465"/>
<sequence>MLFYSNVFNMIDWLANGVEPCTGMYIQNIKLVHISANNLQGPNLDIFIRFNQFSQVNDGFGAGWEFNLSKIETEDGVQTLILSDGRRYRMTETDNVIALQYKQANDFTIQKKSDNTYLLTNKSNTIETITDGKCTEISYPNGKKISLGWNTPDGLLLNISDDNKKTFLTAKSVTASSTTTVTVNTFNGIFVYSIKLTAGLIPSLCSIAYTPPAPEKPVQLYSVEYTTHNTSYLLITSFTSDIKYHQKEIVTYTPLPGPEGLDKTIYSAMTLKKILTTDDLAPSCRDIIYNNPKSNYLGSGQVTAWKQDEDNLQFLPDDFYFTHTTQEGSERTTWCDYNKFYLQIREEPMLTTDTPSAGSSTTRKFKVYDYDLVANSTIAAQPPSFMFPITQHNNVQQRLQGKIKSRTALIQFKYDTFANLVEFVDVTGIKETCTYYPAAGEIDSVTGRVLCPPDPTNSINYIKERTITPFPGAPYSTLTRLFHYEYLSSNNLILLSTEQFYEITVDGKRSLLKQNIYSYDSSTLFSGQPSQLTEGMPPFTQDEAGNEIPAQSTRFNYSRTLSSDNSTLTTTKTNTGFDGQSITDSVTQATTTGAVVSSTDKNQLTSTFKYDALGLLVDTTCADSNGNKKTTTISYDPLHNKITTRHSSNQFSEIQVVDGLGNLTQEWLMVPSATTPTGFNIRAFSYNALNQLISKTEYDYTQDNVLLSTEITQTTWNIFDEPIAEKNADKSKKKYQYNYIKNTCTELCRPGRSKIISRYNDQDQLIMRSTYPKHSSMGADITEIFSHDGFWRLRKYLHTGQEDQQYEYDAFDRQIRQTGSVSGIKLTSHATHTSADCPTAITLSDVDGSNSKVIGQQYYDGLNRKIESSTNGSITTYNYSGTPLFDSPLQVTSGRQYNYEYNALFNQATKRSVRYPTGASSLQSQQVFSYDVKTGLLSESETASATPTEHFYSQLKYDQFNHLNHETSVFHQQYQAWHVKSETAATLTVKGKPLQSTTTVSYAEGMKFNPAIDVKTVYSYEKDGAIQQVDYYINAILATRSIFHRAANGNLTHIENYMQWPNARYARIDKRIAFTSYNLIDTITYQSPDERENKEVFGSHCILREQYQYDRQQRLSRLYCRFETSPPQTSTENYRYDRKGQLVTWKKRGDLLYSDSHYNRLFYQKFSYDLYGNLLDEKTEYHHPPSQGASNIATYSYKNISTLVSISNKTVNASPTPANIQFTTDNEGNVIERLEYAADGAMTKSVSYRFTGDNNFSSITEKFIGRNIKYEHYHYYDSYNRHISTVIRYAEDPQDKHRIVKSKIYAGDVPLIEDRYVLKDKNNIEHTVYHYVNGEVMFISLVDSKKNIKTFPCLNQADGTLLAQGYPVARRVYWYKYEPTYKFRTTGKNAYGLAMGLSTVQFSIPRMYPIDALPDQQ</sequence>
<proteinExistence type="predicted"/>
<keyword evidence="2" id="KW-1185">Reference proteome</keyword>
<organism evidence="1 2">
    <name type="scientific">Microvirgula aerodenitrificans</name>
    <dbReference type="NCBI Taxonomy" id="57480"/>
    <lineage>
        <taxon>Bacteria</taxon>
        <taxon>Pseudomonadati</taxon>
        <taxon>Pseudomonadota</taxon>
        <taxon>Betaproteobacteria</taxon>
        <taxon>Neisseriales</taxon>
        <taxon>Aquaspirillaceae</taxon>
        <taxon>Microvirgula</taxon>
    </lineage>
</organism>
<name>A0A2S0PC43_9NEIS</name>
<protein>
    <recommendedName>
        <fullName evidence="3">RHS repeat protein</fullName>
    </recommendedName>
</protein>
<dbReference type="OrthoDB" id="4981820at2"/>
<dbReference type="Proteomes" id="UP000244173">
    <property type="component" value="Chromosome"/>
</dbReference>
<dbReference type="EMBL" id="CP028519">
    <property type="protein sequence ID" value="AVY94936.1"/>
    <property type="molecule type" value="Genomic_DNA"/>
</dbReference>
<dbReference type="Gene3D" id="2.180.10.10">
    <property type="entry name" value="RHS repeat-associated core"/>
    <property type="match status" value="1"/>
</dbReference>
<evidence type="ECO:0008006" key="3">
    <source>
        <dbReference type="Google" id="ProtNLM"/>
    </source>
</evidence>
<evidence type="ECO:0000313" key="2">
    <source>
        <dbReference type="Proteomes" id="UP000244173"/>
    </source>
</evidence>